<feature type="region of interest" description="Disordered" evidence="1">
    <location>
        <begin position="103"/>
        <end position="175"/>
    </location>
</feature>
<feature type="transmembrane region" description="Helical" evidence="2">
    <location>
        <begin position="183"/>
        <end position="205"/>
    </location>
</feature>
<feature type="region of interest" description="Disordered" evidence="1">
    <location>
        <begin position="213"/>
        <end position="232"/>
    </location>
</feature>
<evidence type="ECO:0000313" key="3">
    <source>
        <dbReference type="EMBL" id="KAE8147463.1"/>
    </source>
</evidence>
<sequence length="355" mass="38858">MMRLTPEPPEGLMTEISPSLPHEELSCWWCFFTQPKTPVASAPPSPTQYRTGPTTAYMQTTVAAPTKALSTDDFQLDTSPVIISIRPQTTPFPPQPTSLITAITTTPPVSPETLKTTTTTQRTTTPTTTPHQTTIKTTASPSTPQPTLQPQTDHPNPTAQETTATSTPTPASNPTTLSPATKLAIALPITLIGLTTLATLFYLLLRRRRTAQKSTPTTPQSHATILPKPPPLWDFSRPSPETPTFHPNTLPVPQTTTLQTIYPHSPVLSRFTEQVDDDDETITPSPPLTARHTDAEYPPGPNWPLSPFDDPRDDVVSVISFSERRRTARVPESEVSSISSVASFEEFVRQAPLRF</sequence>
<protein>
    <submittedName>
        <fullName evidence="3">Uncharacterized protein</fullName>
    </submittedName>
</protein>
<accession>A0A5N6TM82</accession>
<keyword evidence="2" id="KW-1133">Transmembrane helix</keyword>
<feature type="compositionally biased region" description="Polar residues" evidence="1">
    <location>
        <begin position="213"/>
        <end position="223"/>
    </location>
</feature>
<feature type="region of interest" description="Disordered" evidence="1">
    <location>
        <begin position="274"/>
        <end position="309"/>
    </location>
</feature>
<dbReference type="AlphaFoldDB" id="A0A5N6TM82"/>
<reference evidence="3 4" key="1">
    <citation type="submission" date="2019-04" db="EMBL/GenBank/DDBJ databases">
        <title>Friends and foes A comparative genomics study of 23 Aspergillus species from section Flavi.</title>
        <authorList>
            <consortium name="DOE Joint Genome Institute"/>
            <person name="Kjaerbolling I."/>
            <person name="Vesth T."/>
            <person name="Frisvad J.C."/>
            <person name="Nybo J.L."/>
            <person name="Theobald S."/>
            <person name="Kildgaard S."/>
            <person name="Isbrandt T."/>
            <person name="Kuo A."/>
            <person name="Sato A."/>
            <person name="Lyhne E.K."/>
            <person name="Kogle M.E."/>
            <person name="Wiebenga A."/>
            <person name="Kun R.S."/>
            <person name="Lubbers R.J."/>
            <person name="Makela M.R."/>
            <person name="Barry K."/>
            <person name="Chovatia M."/>
            <person name="Clum A."/>
            <person name="Daum C."/>
            <person name="Haridas S."/>
            <person name="He G."/>
            <person name="LaButti K."/>
            <person name="Lipzen A."/>
            <person name="Mondo S."/>
            <person name="Riley R."/>
            <person name="Salamov A."/>
            <person name="Simmons B.A."/>
            <person name="Magnuson J.K."/>
            <person name="Henrissat B."/>
            <person name="Mortensen U.H."/>
            <person name="Larsen T.O."/>
            <person name="Devries R.P."/>
            <person name="Grigoriev I.V."/>
            <person name="Machida M."/>
            <person name="Baker S.E."/>
            <person name="Andersen M.R."/>
        </authorList>
    </citation>
    <scope>NUCLEOTIDE SEQUENCE [LARGE SCALE GENOMIC DNA]</scope>
    <source>
        <strain evidence="3 4">IBT 18842</strain>
    </source>
</reference>
<keyword evidence="2" id="KW-0472">Membrane</keyword>
<gene>
    <name evidence="3" type="ORF">BDV25DRAFT_142711</name>
</gene>
<keyword evidence="4" id="KW-1185">Reference proteome</keyword>
<evidence type="ECO:0000256" key="2">
    <source>
        <dbReference type="SAM" id="Phobius"/>
    </source>
</evidence>
<name>A0A5N6TM82_ASPAV</name>
<proteinExistence type="predicted"/>
<evidence type="ECO:0000256" key="1">
    <source>
        <dbReference type="SAM" id="MobiDB-lite"/>
    </source>
</evidence>
<dbReference type="EMBL" id="ML742206">
    <property type="protein sequence ID" value="KAE8147463.1"/>
    <property type="molecule type" value="Genomic_DNA"/>
</dbReference>
<organism evidence="3 4">
    <name type="scientific">Aspergillus avenaceus</name>
    <dbReference type="NCBI Taxonomy" id="36643"/>
    <lineage>
        <taxon>Eukaryota</taxon>
        <taxon>Fungi</taxon>
        <taxon>Dikarya</taxon>
        <taxon>Ascomycota</taxon>
        <taxon>Pezizomycotina</taxon>
        <taxon>Eurotiomycetes</taxon>
        <taxon>Eurotiomycetidae</taxon>
        <taxon>Eurotiales</taxon>
        <taxon>Aspergillaceae</taxon>
        <taxon>Aspergillus</taxon>
        <taxon>Aspergillus subgen. Circumdati</taxon>
    </lineage>
</organism>
<dbReference type="Proteomes" id="UP000325780">
    <property type="component" value="Unassembled WGS sequence"/>
</dbReference>
<evidence type="ECO:0000313" key="4">
    <source>
        <dbReference type="Proteomes" id="UP000325780"/>
    </source>
</evidence>
<feature type="compositionally biased region" description="Low complexity" evidence="1">
    <location>
        <begin position="113"/>
        <end position="175"/>
    </location>
</feature>
<keyword evidence="2" id="KW-0812">Transmembrane</keyword>